<keyword evidence="3 6" id="KW-0812">Transmembrane</keyword>
<keyword evidence="8" id="KW-1185">Reference proteome</keyword>
<dbReference type="InterPro" id="IPR001123">
    <property type="entry name" value="LeuE-type"/>
</dbReference>
<evidence type="ECO:0000313" key="8">
    <source>
        <dbReference type="Proteomes" id="UP000186110"/>
    </source>
</evidence>
<dbReference type="Proteomes" id="UP000186110">
    <property type="component" value="Chromosome"/>
</dbReference>
<evidence type="ECO:0000256" key="3">
    <source>
        <dbReference type="ARBA" id="ARBA00022692"/>
    </source>
</evidence>
<dbReference type="STRING" id="1484693.RS694_13160"/>
<evidence type="ECO:0000313" key="7">
    <source>
        <dbReference type="EMBL" id="APW44864.1"/>
    </source>
</evidence>
<dbReference type="eggNOG" id="COG1280">
    <property type="taxonomic scope" value="Bacteria"/>
</dbReference>
<dbReference type="PANTHER" id="PTHR30086">
    <property type="entry name" value="ARGININE EXPORTER PROTEIN ARGO"/>
    <property type="match status" value="1"/>
</dbReference>
<dbReference type="Pfam" id="PF01810">
    <property type="entry name" value="LysE"/>
    <property type="match status" value="1"/>
</dbReference>
<organism evidence="7 8">
    <name type="scientific">Rhodoferax saidenbachensis</name>
    <dbReference type="NCBI Taxonomy" id="1484693"/>
    <lineage>
        <taxon>Bacteria</taxon>
        <taxon>Pseudomonadati</taxon>
        <taxon>Pseudomonadota</taxon>
        <taxon>Betaproteobacteria</taxon>
        <taxon>Burkholderiales</taxon>
        <taxon>Comamonadaceae</taxon>
        <taxon>Rhodoferax</taxon>
    </lineage>
</organism>
<evidence type="ECO:0008006" key="9">
    <source>
        <dbReference type="Google" id="ProtNLM"/>
    </source>
</evidence>
<feature type="transmembrane region" description="Helical" evidence="6">
    <location>
        <begin position="148"/>
        <end position="173"/>
    </location>
</feature>
<evidence type="ECO:0000256" key="5">
    <source>
        <dbReference type="ARBA" id="ARBA00023136"/>
    </source>
</evidence>
<reference evidence="7 8" key="1">
    <citation type="submission" date="2017-01" db="EMBL/GenBank/DDBJ databases">
        <authorList>
            <person name="Mah S.A."/>
            <person name="Swanson W.J."/>
            <person name="Moy G.W."/>
            <person name="Vacquier V.D."/>
        </authorList>
    </citation>
    <scope>NUCLEOTIDE SEQUENCE [LARGE SCALE GENOMIC DNA]</scope>
    <source>
        <strain evidence="7 8">DSM 22694</strain>
    </source>
</reference>
<gene>
    <name evidence="7" type="ORF">RS694_13160</name>
</gene>
<accession>A0A1P8KFM8</accession>
<sequence>MPAVWISMALFALAGAISPGPVNVIASSQGARHGFLRALPHVAGASLSYCAVVLLMGGGMQWLLQTWPALTTATQYAGALYLLYLAFKIARAPTQTQYTPDAATPGTHWQHGALQGALTQGLNPKAWLVALSGVSLFVPAGAEAGTTLWLFCAISGVVCFGSVACWAALGTLIRQWLQPIHHQRLFNRVMAGLLVLTVLDMVDLL</sequence>
<keyword evidence="2" id="KW-1003">Cell membrane</keyword>
<proteinExistence type="predicted"/>
<dbReference type="RefSeq" id="WP_029707205.1">
    <property type="nucleotide sequence ID" value="NZ_CP019239.1"/>
</dbReference>
<dbReference type="GO" id="GO:0033228">
    <property type="term" value="P:cysteine export across plasma membrane"/>
    <property type="evidence" value="ECO:0007669"/>
    <property type="project" value="TreeGrafter"/>
</dbReference>
<comment type="subcellular location">
    <subcellularLocation>
        <location evidence="1">Cell membrane</location>
        <topology evidence="1">Multi-pass membrane protein</topology>
    </subcellularLocation>
</comment>
<protein>
    <recommendedName>
        <fullName evidence="9">Lysine transporter LysE</fullName>
    </recommendedName>
</protein>
<evidence type="ECO:0000256" key="2">
    <source>
        <dbReference type="ARBA" id="ARBA00022475"/>
    </source>
</evidence>
<keyword evidence="5 6" id="KW-0472">Membrane</keyword>
<evidence type="ECO:0000256" key="1">
    <source>
        <dbReference type="ARBA" id="ARBA00004651"/>
    </source>
</evidence>
<dbReference type="EMBL" id="CP019239">
    <property type="protein sequence ID" value="APW44864.1"/>
    <property type="molecule type" value="Genomic_DNA"/>
</dbReference>
<feature type="transmembrane region" description="Helical" evidence="6">
    <location>
        <begin position="42"/>
        <end position="64"/>
    </location>
</feature>
<keyword evidence="4 6" id="KW-1133">Transmembrane helix</keyword>
<feature type="transmembrane region" description="Helical" evidence="6">
    <location>
        <begin position="185"/>
        <end position="202"/>
    </location>
</feature>
<dbReference type="KEGG" id="rsb:RS694_13160"/>
<name>A0A1P8KFM8_9BURK</name>
<dbReference type="PANTHER" id="PTHR30086:SF20">
    <property type="entry name" value="ARGININE EXPORTER PROTEIN ARGO-RELATED"/>
    <property type="match status" value="1"/>
</dbReference>
<evidence type="ECO:0000256" key="4">
    <source>
        <dbReference type="ARBA" id="ARBA00022989"/>
    </source>
</evidence>
<dbReference type="GO" id="GO:0015171">
    <property type="term" value="F:amino acid transmembrane transporter activity"/>
    <property type="evidence" value="ECO:0007669"/>
    <property type="project" value="TreeGrafter"/>
</dbReference>
<dbReference type="GO" id="GO:0005886">
    <property type="term" value="C:plasma membrane"/>
    <property type="evidence" value="ECO:0007669"/>
    <property type="project" value="UniProtKB-SubCell"/>
</dbReference>
<feature type="transmembrane region" description="Helical" evidence="6">
    <location>
        <begin position="126"/>
        <end position="142"/>
    </location>
</feature>
<evidence type="ECO:0000256" key="6">
    <source>
        <dbReference type="SAM" id="Phobius"/>
    </source>
</evidence>
<dbReference type="AlphaFoldDB" id="A0A1P8KFM8"/>